<name>A0A5B7HPD1_PORTR</name>
<comment type="caution">
    <text evidence="1">The sequence shown here is derived from an EMBL/GenBank/DDBJ whole genome shotgun (WGS) entry which is preliminary data.</text>
</comment>
<keyword evidence="2" id="KW-1185">Reference proteome</keyword>
<organism evidence="1 2">
    <name type="scientific">Portunus trituberculatus</name>
    <name type="common">Swimming crab</name>
    <name type="synonym">Neptunus trituberculatus</name>
    <dbReference type="NCBI Taxonomy" id="210409"/>
    <lineage>
        <taxon>Eukaryota</taxon>
        <taxon>Metazoa</taxon>
        <taxon>Ecdysozoa</taxon>
        <taxon>Arthropoda</taxon>
        <taxon>Crustacea</taxon>
        <taxon>Multicrustacea</taxon>
        <taxon>Malacostraca</taxon>
        <taxon>Eumalacostraca</taxon>
        <taxon>Eucarida</taxon>
        <taxon>Decapoda</taxon>
        <taxon>Pleocyemata</taxon>
        <taxon>Brachyura</taxon>
        <taxon>Eubrachyura</taxon>
        <taxon>Portunoidea</taxon>
        <taxon>Portunidae</taxon>
        <taxon>Portuninae</taxon>
        <taxon>Portunus</taxon>
    </lineage>
</organism>
<sequence length="90" mass="9891">MQMTRAADVGVKEEANAIPHRDLEIRKGGILTIRNLRIGFKGGGIVGLSSAPLHPRVFRQRCAIAIKIRNCSSHARPRLCLPIDRAPLLT</sequence>
<protein>
    <submittedName>
        <fullName evidence="1">Uncharacterized protein</fullName>
    </submittedName>
</protein>
<dbReference type="AlphaFoldDB" id="A0A5B7HPD1"/>
<evidence type="ECO:0000313" key="1">
    <source>
        <dbReference type="EMBL" id="MPC74791.1"/>
    </source>
</evidence>
<reference evidence="1 2" key="1">
    <citation type="submission" date="2019-05" db="EMBL/GenBank/DDBJ databases">
        <title>Another draft genome of Portunus trituberculatus and its Hox gene families provides insights of decapod evolution.</title>
        <authorList>
            <person name="Jeong J.-H."/>
            <person name="Song I."/>
            <person name="Kim S."/>
            <person name="Choi T."/>
            <person name="Kim D."/>
            <person name="Ryu S."/>
            <person name="Kim W."/>
        </authorList>
    </citation>
    <scope>NUCLEOTIDE SEQUENCE [LARGE SCALE GENOMIC DNA]</scope>
    <source>
        <tissue evidence="1">Muscle</tissue>
    </source>
</reference>
<dbReference type="Proteomes" id="UP000324222">
    <property type="component" value="Unassembled WGS sequence"/>
</dbReference>
<gene>
    <name evidence="1" type="ORF">E2C01_069165</name>
</gene>
<accession>A0A5B7HPD1</accession>
<dbReference type="EMBL" id="VSRR010039722">
    <property type="protein sequence ID" value="MPC74791.1"/>
    <property type="molecule type" value="Genomic_DNA"/>
</dbReference>
<evidence type="ECO:0000313" key="2">
    <source>
        <dbReference type="Proteomes" id="UP000324222"/>
    </source>
</evidence>
<proteinExistence type="predicted"/>